<dbReference type="EMBL" id="CH477645">
    <property type="protein sequence ID" value="EAT37863.1"/>
    <property type="molecule type" value="Genomic_DNA"/>
</dbReference>
<dbReference type="Proteomes" id="UP000682892">
    <property type="component" value="Unassembled WGS sequence"/>
</dbReference>
<dbReference type="PANTHER" id="PTHR31025">
    <property type="entry name" value="SI:CH211-196P9.1-RELATED"/>
    <property type="match status" value="1"/>
</dbReference>
<accession>Q16TL4</accession>
<dbReference type="OMA" id="ITHIACD"/>
<evidence type="ECO:0000313" key="1">
    <source>
        <dbReference type="EMBL" id="EAT37863.1"/>
    </source>
</evidence>
<dbReference type="HOGENOM" id="CLU_638119_0_0_1"/>
<dbReference type="PhylomeDB" id="Q16TL4"/>
<gene>
    <name evidence="1" type="ORF">AaeL_AAEL010194</name>
</gene>
<dbReference type="AlphaFoldDB" id="Q16TL4"/>
<evidence type="ECO:0000313" key="2">
    <source>
        <dbReference type="Proteomes" id="UP000682892"/>
    </source>
</evidence>
<reference evidence="1" key="3">
    <citation type="submission" date="2012-09" db="EMBL/GenBank/DDBJ databases">
        <authorList>
            <consortium name="VectorBase"/>
        </authorList>
    </citation>
    <scope>NUCLEOTIDE SEQUENCE</scope>
    <source>
        <strain evidence="1">Liverpool</strain>
    </source>
</reference>
<name>Q16TL4_AEDAE</name>
<dbReference type="PANTHER" id="PTHR31025:SF9">
    <property type="entry name" value="SI:DKEY-286J15.1"/>
    <property type="match status" value="1"/>
</dbReference>
<organism evidence="1 2">
    <name type="scientific">Aedes aegypti</name>
    <name type="common">Yellowfever mosquito</name>
    <name type="synonym">Culex aegypti</name>
    <dbReference type="NCBI Taxonomy" id="7159"/>
    <lineage>
        <taxon>Eukaryota</taxon>
        <taxon>Metazoa</taxon>
        <taxon>Ecdysozoa</taxon>
        <taxon>Arthropoda</taxon>
        <taxon>Hexapoda</taxon>
        <taxon>Insecta</taxon>
        <taxon>Pterygota</taxon>
        <taxon>Neoptera</taxon>
        <taxon>Endopterygota</taxon>
        <taxon>Diptera</taxon>
        <taxon>Nematocera</taxon>
        <taxon>Culicoidea</taxon>
        <taxon>Culicidae</taxon>
        <taxon>Culicinae</taxon>
        <taxon>Aedini</taxon>
        <taxon>Aedes</taxon>
        <taxon>Stegomyia</taxon>
    </lineage>
</organism>
<reference evidence="1" key="1">
    <citation type="submission" date="2005-10" db="EMBL/GenBank/DDBJ databases">
        <authorList>
            <person name="Loftus B.J."/>
            <person name="Nene V.M."/>
            <person name="Hannick L.I."/>
            <person name="Bidwell S."/>
            <person name="Haas B."/>
            <person name="Amedeo P."/>
            <person name="Orvis J."/>
            <person name="Wortman J.R."/>
            <person name="White O.R."/>
            <person name="Salzberg S."/>
            <person name="Shumway M."/>
            <person name="Koo H."/>
            <person name="Zhao Y."/>
            <person name="Holmes M."/>
            <person name="Miller J."/>
            <person name="Schatz M."/>
            <person name="Pop M."/>
            <person name="Pai G."/>
            <person name="Utterback T."/>
            <person name="Rogers Y.-H."/>
            <person name="Kravitz S."/>
            <person name="Fraser C.M."/>
        </authorList>
    </citation>
    <scope>NUCLEOTIDE SEQUENCE</scope>
    <source>
        <strain evidence="1">Liverpool</strain>
    </source>
</reference>
<dbReference type="PaxDb" id="7159-AAEL010194-PA"/>
<protein>
    <submittedName>
        <fullName evidence="1">AAEL010194-PA</fullName>
    </submittedName>
</protein>
<sequence>MLDNNDFTRLNLTTKMIKTIQKFQKLVENDLVVEELDEQVEEEMTIEHKIEPPTENKLPISLEKEIDVALIFSQTQNGREIHEMLAAGNRPSDKIITSITHIACDYLKSTYGVRPSTYYKETLARSLIKTYPVLASTASDIPHALWFHKNGRGDGRHAGKIHYRMESLAKQSDSRVFLRQRDAEQVPQTSGTTVVDKEEPNIDELVDELRCIVPTHQEKGKIEELWKKTIIQRNKARDEGFFLQYLKDFPVALAFDGQLISLDFQLLKPNAQCFDDAWNSILPKILDQYRDVHMYMKNDVIKALTVIRDKNPSRGAKRPREETQARKLNPLRGVIEWIDPEFEMPSTEIPMIFIAEKLFEIGDCCVAWKDITIPVGNDVLAAFKLLCQAFVVFNVKCSPSDKIFYSFFHAFCFKVEPLSTTSNKFVDKLN</sequence>
<dbReference type="VEuPathDB" id="VectorBase:AAEL021088"/>
<reference evidence="1" key="2">
    <citation type="journal article" date="2007" name="Science">
        <title>Genome sequence of Aedes aegypti, a major arbovirus vector.</title>
        <authorList>
            <person name="Nene V."/>
            <person name="Wortman J.R."/>
            <person name="Lawson D."/>
            <person name="Haas B."/>
            <person name="Kodira C."/>
            <person name="Tu Z.J."/>
            <person name="Loftus B."/>
            <person name="Xi Z."/>
            <person name="Megy K."/>
            <person name="Grabherr M."/>
            <person name="Ren Q."/>
            <person name="Zdobnov E.M."/>
            <person name="Lobo N.F."/>
            <person name="Campbell K.S."/>
            <person name="Brown S.E."/>
            <person name="Bonaldo M.F."/>
            <person name="Zhu J."/>
            <person name="Sinkins S.P."/>
            <person name="Hogenkamp D.G."/>
            <person name="Amedeo P."/>
            <person name="Arensburger P."/>
            <person name="Atkinson P.W."/>
            <person name="Bidwell S."/>
            <person name="Biedler J."/>
            <person name="Birney E."/>
            <person name="Bruggner R.V."/>
            <person name="Costas J."/>
            <person name="Coy M.R."/>
            <person name="Crabtree J."/>
            <person name="Crawford M."/>
            <person name="Debruyn B."/>
            <person name="Decaprio D."/>
            <person name="Eiglmeier K."/>
            <person name="Eisenstadt E."/>
            <person name="El-Dorry H."/>
            <person name="Gelbart W.M."/>
            <person name="Gomes S.L."/>
            <person name="Hammond M."/>
            <person name="Hannick L.I."/>
            <person name="Hogan J.R."/>
            <person name="Holmes M.H."/>
            <person name="Jaffe D."/>
            <person name="Johnston J.S."/>
            <person name="Kennedy R.C."/>
            <person name="Koo H."/>
            <person name="Kravitz S."/>
            <person name="Kriventseva E.V."/>
            <person name="Kulp D."/>
            <person name="Labutti K."/>
            <person name="Lee E."/>
            <person name="Li S."/>
            <person name="Lovin D.D."/>
            <person name="Mao C."/>
            <person name="Mauceli E."/>
            <person name="Menck C.F."/>
            <person name="Miller J.R."/>
            <person name="Montgomery P."/>
            <person name="Mori A."/>
            <person name="Nascimento A.L."/>
            <person name="Naveira H.F."/>
            <person name="Nusbaum C."/>
            <person name="O'leary S."/>
            <person name="Orvis J."/>
            <person name="Pertea M."/>
            <person name="Quesneville H."/>
            <person name="Reidenbach K.R."/>
            <person name="Rogers Y.H."/>
            <person name="Roth C.W."/>
            <person name="Schneider J.R."/>
            <person name="Schatz M."/>
            <person name="Shumway M."/>
            <person name="Stanke M."/>
            <person name="Stinson E.O."/>
            <person name="Tubio J.M."/>
            <person name="Vanzee J.P."/>
            <person name="Verjovski-Almeida S."/>
            <person name="Werner D."/>
            <person name="White O."/>
            <person name="Wyder S."/>
            <person name="Zeng Q."/>
            <person name="Zhao Q."/>
            <person name="Zhao Y."/>
            <person name="Hill C.A."/>
            <person name="Raikhel A.S."/>
            <person name="Soares M.B."/>
            <person name="Knudson D.L."/>
            <person name="Lee N.H."/>
            <person name="Galagan J."/>
            <person name="Salzberg S.L."/>
            <person name="Paulsen I.T."/>
            <person name="Dimopoulos G."/>
            <person name="Collins F.H."/>
            <person name="Birren B."/>
            <person name="Fraser-Liggett C.M."/>
            <person name="Severson D.W."/>
        </authorList>
    </citation>
    <scope>NUCLEOTIDE SEQUENCE [LARGE SCALE GENOMIC DNA]</scope>
    <source>
        <strain evidence="1">Liverpool</strain>
    </source>
</reference>
<proteinExistence type="predicted"/>